<dbReference type="InterPro" id="IPR036396">
    <property type="entry name" value="Cyt_P450_sf"/>
</dbReference>
<keyword evidence="7 9" id="KW-0408">Iron</keyword>
<evidence type="ECO:0000256" key="8">
    <source>
        <dbReference type="ARBA" id="ARBA00023033"/>
    </source>
</evidence>
<reference evidence="11 12" key="1">
    <citation type="journal article" date="2019" name="Nat. Ecol. Evol.">
        <title>Megaphylogeny resolves global patterns of mushroom evolution.</title>
        <authorList>
            <person name="Varga T."/>
            <person name="Krizsan K."/>
            <person name="Foldi C."/>
            <person name="Dima B."/>
            <person name="Sanchez-Garcia M."/>
            <person name="Sanchez-Ramirez S."/>
            <person name="Szollosi G.J."/>
            <person name="Szarkandi J.G."/>
            <person name="Papp V."/>
            <person name="Albert L."/>
            <person name="Andreopoulos W."/>
            <person name="Angelini C."/>
            <person name="Antonin V."/>
            <person name="Barry K.W."/>
            <person name="Bougher N.L."/>
            <person name="Buchanan P."/>
            <person name="Buyck B."/>
            <person name="Bense V."/>
            <person name="Catcheside P."/>
            <person name="Chovatia M."/>
            <person name="Cooper J."/>
            <person name="Damon W."/>
            <person name="Desjardin D."/>
            <person name="Finy P."/>
            <person name="Geml J."/>
            <person name="Haridas S."/>
            <person name="Hughes K."/>
            <person name="Justo A."/>
            <person name="Karasinski D."/>
            <person name="Kautmanova I."/>
            <person name="Kiss B."/>
            <person name="Kocsube S."/>
            <person name="Kotiranta H."/>
            <person name="LaButti K.M."/>
            <person name="Lechner B.E."/>
            <person name="Liimatainen K."/>
            <person name="Lipzen A."/>
            <person name="Lukacs Z."/>
            <person name="Mihaltcheva S."/>
            <person name="Morgado L.N."/>
            <person name="Niskanen T."/>
            <person name="Noordeloos M.E."/>
            <person name="Ohm R.A."/>
            <person name="Ortiz-Santana B."/>
            <person name="Ovrebo C."/>
            <person name="Racz N."/>
            <person name="Riley R."/>
            <person name="Savchenko A."/>
            <person name="Shiryaev A."/>
            <person name="Soop K."/>
            <person name="Spirin V."/>
            <person name="Szebenyi C."/>
            <person name="Tomsovsky M."/>
            <person name="Tulloss R.E."/>
            <person name="Uehling J."/>
            <person name="Grigoriev I.V."/>
            <person name="Vagvolgyi C."/>
            <person name="Papp T."/>
            <person name="Martin F.M."/>
            <person name="Miettinen O."/>
            <person name="Hibbett D.S."/>
            <person name="Nagy L.G."/>
        </authorList>
    </citation>
    <scope>NUCLEOTIDE SEQUENCE [LARGE SCALE GENOMIC DNA]</scope>
    <source>
        <strain evidence="11 12">FP101781</strain>
    </source>
</reference>
<dbReference type="STRING" id="71717.A0A4Y7TCD6"/>
<evidence type="ECO:0000256" key="9">
    <source>
        <dbReference type="PIRSR" id="PIRSR602401-1"/>
    </source>
</evidence>
<dbReference type="InterPro" id="IPR001128">
    <property type="entry name" value="Cyt_P450"/>
</dbReference>
<dbReference type="PANTHER" id="PTHR46300">
    <property type="entry name" value="P450, PUTATIVE (EUROFUNG)-RELATED-RELATED"/>
    <property type="match status" value="1"/>
</dbReference>
<dbReference type="EMBL" id="QPFP01000017">
    <property type="protein sequence ID" value="TEB31847.1"/>
    <property type="molecule type" value="Genomic_DNA"/>
</dbReference>
<keyword evidence="6 10" id="KW-0560">Oxidoreductase</keyword>
<dbReference type="PANTHER" id="PTHR46300:SF7">
    <property type="entry name" value="P450, PUTATIVE (EUROFUNG)-RELATED"/>
    <property type="match status" value="1"/>
</dbReference>
<dbReference type="GO" id="GO:0005506">
    <property type="term" value="F:iron ion binding"/>
    <property type="evidence" value="ECO:0007669"/>
    <property type="project" value="InterPro"/>
</dbReference>
<evidence type="ECO:0000256" key="3">
    <source>
        <dbReference type="ARBA" id="ARBA00010617"/>
    </source>
</evidence>
<dbReference type="Proteomes" id="UP000298030">
    <property type="component" value="Unassembled WGS sequence"/>
</dbReference>
<keyword evidence="8 10" id="KW-0503">Monooxygenase</keyword>
<dbReference type="GO" id="GO:0004497">
    <property type="term" value="F:monooxygenase activity"/>
    <property type="evidence" value="ECO:0007669"/>
    <property type="project" value="UniProtKB-KW"/>
</dbReference>
<name>A0A4Y7TCD6_COPMI</name>
<comment type="similarity">
    <text evidence="3 10">Belongs to the cytochrome P450 family.</text>
</comment>
<feature type="binding site" description="axial binding residue" evidence="9">
    <location>
        <position position="444"/>
    </location>
    <ligand>
        <name>heme</name>
        <dbReference type="ChEBI" id="CHEBI:30413"/>
    </ligand>
    <ligandPart>
        <name>Fe</name>
        <dbReference type="ChEBI" id="CHEBI:18248"/>
    </ligandPart>
</feature>
<keyword evidence="5 9" id="KW-0479">Metal-binding</keyword>
<dbReference type="GO" id="GO:0016705">
    <property type="term" value="F:oxidoreductase activity, acting on paired donors, with incorporation or reduction of molecular oxygen"/>
    <property type="evidence" value="ECO:0007669"/>
    <property type="project" value="InterPro"/>
</dbReference>
<comment type="cofactor">
    <cofactor evidence="1 9">
        <name>heme</name>
        <dbReference type="ChEBI" id="CHEBI:30413"/>
    </cofactor>
</comment>
<evidence type="ECO:0000313" key="11">
    <source>
        <dbReference type="EMBL" id="TEB31847.1"/>
    </source>
</evidence>
<protein>
    <submittedName>
        <fullName evidence="11">Cytochrome P450 98A3</fullName>
    </submittedName>
</protein>
<dbReference type="InterPro" id="IPR017972">
    <property type="entry name" value="Cyt_P450_CS"/>
</dbReference>
<sequence length="511" mass="57421">MVHPAALVAAGGFVWAVKNVAEKRKRNPRGLPTPPGPRGLPVLGNLLQLPQAEQWKVYSEWSREYGDMVYVDVMGQPILVLGSLEITEDLMEKHATMYSDRPTLPIGQFIDLSNSFAMMNYGAEWRHDRRVFHQYLNQHAVTQYHPIIEEEVSNLLRRLTEKPEDFRERIRFALGSIIMRVAYGFDDVETNKALVSDAERLVSAFNEAIVPGRYLVNSFPSLGGIPDWFPGAGFKERFRELDRLNLYMLSSPFESAKKNLKEGRRSAHPNMATDLIDKLQEENTPSWIGRESSARNVCGLAYLTGADTTVSSAWALVFALATHPGVQKKAQEELDLVVGNDRLPQVSDRENLPYIAAIVKEVSRWHSVVPLGLARASAEDSEYNGYFIPKGTYLMMNTWAFMHDPAVFEKPMDFIPERYLKDGKINAAVRDPESGAFGYGRRICPGRHLSNDAIFLLAASLLAVYHISPPKDESGKPIAMQFTPSSDVVSTPLPYQCEFSPRSEKHAALFM</sequence>
<evidence type="ECO:0000256" key="1">
    <source>
        <dbReference type="ARBA" id="ARBA00001971"/>
    </source>
</evidence>
<comment type="pathway">
    <text evidence="2">Secondary metabolite biosynthesis.</text>
</comment>
<dbReference type="SUPFAM" id="SSF48264">
    <property type="entry name" value="Cytochrome P450"/>
    <property type="match status" value="1"/>
</dbReference>
<dbReference type="PRINTS" id="PR00463">
    <property type="entry name" value="EP450I"/>
</dbReference>
<evidence type="ECO:0000256" key="4">
    <source>
        <dbReference type="ARBA" id="ARBA00022617"/>
    </source>
</evidence>
<evidence type="ECO:0000256" key="6">
    <source>
        <dbReference type="ARBA" id="ARBA00023002"/>
    </source>
</evidence>
<accession>A0A4Y7TCD6</accession>
<keyword evidence="4 9" id="KW-0349">Heme</keyword>
<keyword evidence="12" id="KW-1185">Reference proteome</keyword>
<evidence type="ECO:0000256" key="7">
    <source>
        <dbReference type="ARBA" id="ARBA00023004"/>
    </source>
</evidence>
<evidence type="ECO:0000256" key="2">
    <source>
        <dbReference type="ARBA" id="ARBA00005179"/>
    </source>
</evidence>
<dbReference type="GO" id="GO:0020037">
    <property type="term" value="F:heme binding"/>
    <property type="evidence" value="ECO:0007669"/>
    <property type="project" value="InterPro"/>
</dbReference>
<proteinExistence type="inferred from homology"/>
<gene>
    <name evidence="11" type="ORF">FA13DRAFT_1628974</name>
</gene>
<organism evidence="11 12">
    <name type="scientific">Coprinellus micaceus</name>
    <name type="common">Glistening ink-cap mushroom</name>
    <name type="synonym">Coprinus micaceus</name>
    <dbReference type="NCBI Taxonomy" id="71717"/>
    <lineage>
        <taxon>Eukaryota</taxon>
        <taxon>Fungi</taxon>
        <taxon>Dikarya</taxon>
        <taxon>Basidiomycota</taxon>
        <taxon>Agaricomycotina</taxon>
        <taxon>Agaricomycetes</taxon>
        <taxon>Agaricomycetidae</taxon>
        <taxon>Agaricales</taxon>
        <taxon>Agaricineae</taxon>
        <taxon>Psathyrellaceae</taxon>
        <taxon>Coprinellus</taxon>
    </lineage>
</organism>
<dbReference type="Gene3D" id="1.10.630.10">
    <property type="entry name" value="Cytochrome P450"/>
    <property type="match status" value="1"/>
</dbReference>
<evidence type="ECO:0000256" key="5">
    <source>
        <dbReference type="ARBA" id="ARBA00022723"/>
    </source>
</evidence>
<dbReference type="InterPro" id="IPR050364">
    <property type="entry name" value="Cytochrome_P450_fung"/>
</dbReference>
<evidence type="ECO:0000256" key="10">
    <source>
        <dbReference type="RuleBase" id="RU000461"/>
    </source>
</evidence>
<dbReference type="AlphaFoldDB" id="A0A4Y7TCD6"/>
<dbReference type="Pfam" id="PF00067">
    <property type="entry name" value="p450"/>
    <property type="match status" value="1"/>
</dbReference>
<dbReference type="OrthoDB" id="2789670at2759"/>
<dbReference type="PROSITE" id="PS00086">
    <property type="entry name" value="CYTOCHROME_P450"/>
    <property type="match status" value="1"/>
</dbReference>
<dbReference type="CDD" id="cd11065">
    <property type="entry name" value="CYP64-like"/>
    <property type="match status" value="1"/>
</dbReference>
<evidence type="ECO:0000313" key="12">
    <source>
        <dbReference type="Proteomes" id="UP000298030"/>
    </source>
</evidence>
<dbReference type="InterPro" id="IPR002401">
    <property type="entry name" value="Cyt_P450_E_grp-I"/>
</dbReference>
<comment type="caution">
    <text evidence="11">The sequence shown here is derived from an EMBL/GenBank/DDBJ whole genome shotgun (WGS) entry which is preliminary data.</text>
</comment>